<protein>
    <submittedName>
        <fullName evidence="1">Uncharacterized protein</fullName>
    </submittedName>
</protein>
<evidence type="ECO:0000313" key="1">
    <source>
        <dbReference type="EMBL" id="ABJ84660.1"/>
    </source>
</evidence>
<gene>
    <name evidence="1" type="ordered locus">Acid_3689</name>
</gene>
<sequence length="401" mass="44355">MPVMSSVDALPREDRDDVRGHLEQVLAGAHFRHSRRCSAMLRYVVEQSLRYPGLPIKERTIGHAVFDRDLAYDTNQDAVVRNAAAEVRKRLAQHYQENGAGPGGLRIELPSGAYVPEFRTPSPVLPPKSAPPPARTRHRPWLFLPVAFVAALAGWLAGVRNSSRPPLTELDQFWAPILAAHAPVQICVGQSRMGFYPERLPETPADPAATIPMSRLIPLRDRFLWIGDSFAMAQISGFLTAREKLYRLRGSQTTPFAELQGNPVVLIGAFNNDWTLRLTEDLRFSLINDGPATRGVRDRGRGTGLAWSVSRTPQGWIADEDYALVTRRADPSTGQTVISAGGITTYGTQAAGVFLTTPAQFREALRSAPRDWPRKNIQIVLQVKVAESTPGPPRVLAAYFW</sequence>
<dbReference type="STRING" id="234267.Acid_3689"/>
<dbReference type="AlphaFoldDB" id="Q020J3"/>
<name>Q020J3_SOLUE</name>
<proteinExistence type="predicted"/>
<dbReference type="KEGG" id="sus:Acid_3689"/>
<accession>Q020J3</accession>
<reference evidence="1" key="1">
    <citation type="submission" date="2006-10" db="EMBL/GenBank/DDBJ databases">
        <title>Complete sequence of Solibacter usitatus Ellin6076.</title>
        <authorList>
            <consortium name="US DOE Joint Genome Institute"/>
            <person name="Copeland A."/>
            <person name="Lucas S."/>
            <person name="Lapidus A."/>
            <person name="Barry K."/>
            <person name="Detter J.C."/>
            <person name="Glavina del Rio T."/>
            <person name="Hammon N."/>
            <person name="Israni S."/>
            <person name="Dalin E."/>
            <person name="Tice H."/>
            <person name="Pitluck S."/>
            <person name="Thompson L.S."/>
            <person name="Brettin T."/>
            <person name="Bruce D."/>
            <person name="Han C."/>
            <person name="Tapia R."/>
            <person name="Gilna P."/>
            <person name="Schmutz J."/>
            <person name="Larimer F."/>
            <person name="Land M."/>
            <person name="Hauser L."/>
            <person name="Kyrpides N."/>
            <person name="Mikhailova N."/>
            <person name="Janssen P.H."/>
            <person name="Kuske C.R."/>
            <person name="Richardson P."/>
        </authorList>
    </citation>
    <scope>NUCLEOTIDE SEQUENCE</scope>
    <source>
        <strain evidence="1">Ellin6076</strain>
    </source>
</reference>
<dbReference type="eggNOG" id="COG3609">
    <property type="taxonomic scope" value="Bacteria"/>
</dbReference>
<dbReference type="HOGENOM" id="CLU_036287_0_0_0"/>
<dbReference type="InParanoid" id="Q020J3"/>
<dbReference type="EMBL" id="CP000473">
    <property type="protein sequence ID" value="ABJ84660.1"/>
    <property type="molecule type" value="Genomic_DNA"/>
</dbReference>
<organism evidence="1">
    <name type="scientific">Solibacter usitatus (strain Ellin6076)</name>
    <dbReference type="NCBI Taxonomy" id="234267"/>
    <lineage>
        <taxon>Bacteria</taxon>
        <taxon>Pseudomonadati</taxon>
        <taxon>Acidobacteriota</taxon>
        <taxon>Terriglobia</taxon>
        <taxon>Bryobacterales</taxon>
        <taxon>Solibacteraceae</taxon>
        <taxon>Candidatus Solibacter</taxon>
    </lineage>
</organism>